<dbReference type="STRING" id="1705.CA21670_06620"/>
<dbReference type="GO" id="GO:0000287">
    <property type="term" value="F:magnesium ion binding"/>
    <property type="evidence" value="ECO:0007669"/>
    <property type="project" value="UniProtKB-UniRule"/>
</dbReference>
<dbReference type="GO" id="GO:0005524">
    <property type="term" value="F:ATP binding"/>
    <property type="evidence" value="ECO:0007669"/>
    <property type="project" value="UniProtKB-UniRule"/>
</dbReference>
<feature type="binding site" evidence="1">
    <location>
        <position position="229"/>
    </location>
    <ligand>
        <name>Mg(2+)</name>
        <dbReference type="ChEBI" id="CHEBI:18420"/>
        <label>3</label>
    </ligand>
</feature>
<feature type="binding site" evidence="1">
    <location>
        <position position="59"/>
    </location>
    <ligand>
        <name>Mg(2+)</name>
        <dbReference type="ChEBI" id="CHEBI:18420"/>
        <label>2</label>
    </ligand>
</feature>
<dbReference type="PIRSF" id="PIRSF005303">
    <property type="entry name" value="Thiam_monoph_kin"/>
    <property type="match status" value="1"/>
</dbReference>
<comment type="caution">
    <text evidence="1">Lacks conserved residue(s) required for the propagation of feature annotation.</text>
</comment>
<accession>A0A177IBW1</accession>
<feature type="binding site" evidence="1">
    <location>
        <position position="41"/>
    </location>
    <ligand>
        <name>Mg(2+)</name>
        <dbReference type="ChEBI" id="CHEBI:18420"/>
        <label>3</label>
    </ligand>
</feature>
<comment type="function">
    <text evidence="1">Catalyzes the ATP-dependent phosphorylation of thiamine-monophosphate (TMP) to form thiamine-pyrophosphate (TPP), the active form of vitamin B1.</text>
</comment>
<proteinExistence type="inferred from homology"/>
<dbReference type="HAMAP" id="MF_02128">
    <property type="entry name" value="TMP_kinase"/>
    <property type="match status" value="1"/>
</dbReference>
<feature type="binding site" evidence="1">
    <location>
        <position position="88"/>
    </location>
    <ligand>
        <name>Mg(2+)</name>
        <dbReference type="ChEBI" id="CHEBI:18420"/>
        <label>4</label>
    </ligand>
</feature>
<evidence type="ECO:0000313" key="4">
    <source>
        <dbReference type="Proteomes" id="UP000076947"/>
    </source>
</evidence>
<keyword evidence="1" id="KW-0479">Metal-binding</keyword>
<protein>
    <recommendedName>
        <fullName evidence="1">Thiamine-monophosphate kinase</fullName>
        <shortName evidence="1">TMP kinase</shortName>
        <shortName evidence="1">Thiamine-phosphate kinase</shortName>
        <ecNumber evidence="1">2.7.4.16</ecNumber>
    </recommendedName>
</protein>
<evidence type="ECO:0000259" key="2">
    <source>
        <dbReference type="Pfam" id="PF00586"/>
    </source>
</evidence>
<comment type="caution">
    <text evidence="3">The sequence shown here is derived from an EMBL/GenBank/DDBJ whole genome shotgun (WGS) entry which is preliminary data.</text>
</comment>
<feature type="binding site" evidence="1">
    <location>
        <position position="326"/>
    </location>
    <ligand>
        <name>substrate</name>
    </ligand>
</feature>
<dbReference type="SUPFAM" id="SSF56042">
    <property type="entry name" value="PurM C-terminal domain-like"/>
    <property type="match status" value="1"/>
</dbReference>
<dbReference type="NCBIfam" id="NF004351">
    <property type="entry name" value="PRK05731.1-4"/>
    <property type="match status" value="1"/>
</dbReference>
<keyword evidence="1" id="KW-0547">Nucleotide-binding</keyword>
<gene>
    <name evidence="1" type="primary">thiL</name>
    <name evidence="3" type="ORF">AYJ05_10255</name>
</gene>
<dbReference type="SUPFAM" id="SSF55326">
    <property type="entry name" value="PurM N-terminal domain-like"/>
    <property type="match status" value="1"/>
</dbReference>
<keyword evidence="1" id="KW-0460">Magnesium</keyword>
<dbReference type="EC" id="2.7.4.16" evidence="1"/>
<keyword evidence="1" id="KW-0808">Transferase</keyword>
<dbReference type="InterPro" id="IPR036676">
    <property type="entry name" value="PurM-like_C_sf"/>
</dbReference>
<keyword evidence="1" id="KW-0784">Thiamine biosynthesis</keyword>
<comment type="pathway">
    <text evidence="1">Cofactor biosynthesis; thiamine diphosphate biosynthesis; thiamine diphosphate from thiamine phosphate: step 1/1.</text>
</comment>
<dbReference type="PANTHER" id="PTHR30270:SF0">
    <property type="entry name" value="THIAMINE-MONOPHOSPHATE KINASE"/>
    <property type="match status" value="1"/>
</dbReference>
<dbReference type="OrthoDB" id="9802811at2"/>
<dbReference type="InterPro" id="IPR016188">
    <property type="entry name" value="PurM-like_N"/>
</dbReference>
<feature type="domain" description="PurM-like N-terminal" evidence="2">
    <location>
        <begin position="39"/>
        <end position="152"/>
    </location>
</feature>
<comment type="miscellaneous">
    <text evidence="1">Reaction mechanism of ThiL seems to utilize a direct, inline transfer of the gamma-phosphate of ATP to TMP rather than a phosphorylated enzyme intermediate.</text>
</comment>
<feature type="binding site" evidence="1">
    <location>
        <position position="58"/>
    </location>
    <ligand>
        <name>Mg(2+)</name>
        <dbReference type="ChEBI" id="CHEBI:18420"/>
        <label>1</label>
    </ligand>
</feature>
<organism evidence="3 4">
    <name type="scientific">Corynebacterium stationis</name>
    <dbReference type="NCBI Taxonomy" id="1705"/>
    <lineage>
        <taxon>Bacteria</taxon>
        <taxon>Bacillati</taxon>
        <taxon>Actinomycetota</taxon>
        <taxon>Actinomycetes</taxon>
        <taxon>Mycobacteriales</taxon>
        <taxon>Corynebacteriaceae</taxon>
        <taxon>Corynebacterium</taxon>
    </lineage>
</organism>
<dbReference type="GO" id="GO:0009228">
    <property type="term" value="P:thiamine biosynthetic process"/>
    <property type="evidence" value="ECO:0007669"/>
    <property type="project" value="UniProtKB-KW"/>
</dbReference>
<feature type="binding site" evidence="1">
    <location>
        <position position="66"/>
    </location>
    <ligand>
        <name>substrate</name>
    </ligand>
</feature>
<dbReference type="Proteomes" id="UP000076947">
    <property type="component" value="Unassembled WGS sequence"/>
</dbReference>
<feature type="binding site" evidence="1">
    <location>
        <position position="282"/>
    </location>
    <ligand>
        <name>substrate</name>
    </ligand>
</feature>
<feature type="binding site" evidence="1">
    <location>
        <position position="88"/>
    </location>
    <ligand>
        <name>Mg(2+)</name>
        <dbReference type="ChEBI" id="CHEBI:18420"/>
        <label>2</label>
    </ligand>
</feature>
<keyword evidence="1" id="KW-0067">ATP-binding</keyword>
<dbReference type="NCBIfam" id="TIGR01379">
    <property type="entry name" value="thiL"/>
    <property type="match status" value="1"/>
</dbReference>
<dbReference type="GO" id="GO:0009229">
    <property type="term" value="P:thiamine diphosphate biosynthetic process"/>
    <property type="evidence" value="ECO:0007669"/>
    <property type="project" value="UniProtKB-UniRule"/>
</dbReference>
<dbReference type="GO" id="GO:0009030">
    <property type="term" value="F:thiamine-phosphate kinase activity"/>
    <property type="evidence" value="ECO:0007669"/>
    <property type="project" value="UniProtKB-UniRule"/>
</dbReference>
<comment type="catalytic activity">
    <reaction evidence="1">
        <text>thiamine phosphate + ATP = thiamine diphosphate + ADP</text>
        <dbReference type="Rhea" id="RHEA:15913"/>
        <dbReference type="ChEBI" id="CHEBI:30616"/>
        <dbReference type="ChEBI" id="CHEBI:37575"/>
        <dbReference type="ChEBI" id="CHEBI:58937"/>
        <dbReference type="ChEBI" id="CHEBI:456216"/>
        <dbReference type="EC" id="2.7.4.16"/>
    </reaction>
</comment>
<dbReference type="InterPro" id="IPR036921">
    <property type="entry name" value="PurM-like_N_sf"/>
</dbReference>
<evidence type="ECO:0000256" key="1">
    <source>
        <dbReference type="HAMAP-Rule" id="MF_02128"/>
    </source>
</evidence>
<reference evidence="4" key="1">
    <citation type="submission" date="2016-02" db="EMBL/GenBank/DDBJ databases">
        <authorList>
            <person name="Kaur G."/>
            <person name="Nair G.R."/>
            <person name="Mayilraj S."/>
        </authorList>
    </citation>
    <scope>NUCLEOTIDE SEQUENCE [LARGE SCALE GENOMIC DNA]</scope>
    <source>
        <strain evidence="4">GA-15</strain>
    </source>
</reference>
<dbReference type="EMBL" id="LSTQ01000025">
    <property type="protein sequence ID" value="OAH25771.1"/>
    <property type="molecule type" value="Genomic_DNA"/>
</dbReference>
<comment type="similarity">
    <text evidence="1">Belongs to the thiamine-monophosphate kinase family.</text>
</comment>
<dbReference type="CDD" id="cd02194">
    <property type="entry name" value="ThiL"/>
    <property type="match status" value="1"/>
</dbReference>
<feature type="binding site" evidence="1">
    <location>
        <position position="41"/>
    </location>
    <ligand>
        <name>Mg(2+)</name>
        <dbReference type="ChEBI" id="CHEBI:18420"/>
        <label>4</label>
    </ligand>
</feature>
<feature type="binding site" evidence="1">
    <location>
        <position position="232"/>
    </location>
    <ligand>
        <name>Mg(2+)</name>
        <dbReference type="ChEBI" id="CHEBI:18420"/>
        <label>5</label>
    </ligand>
</feature>
<keyword evidence="1 3" id="KW-0418">Kinase</keyword>
<name>A0A177IBW1_9CORY</name>
<dbReference type="PANTHER" id="PTHR30270">
    <property type="entry name" value="THIAMINE-MONOPHOSPHATE KINASE"/>
    <property type="match status" value="1"/>
</dbReference>
<feature type="binding site" evidence="1">
    <location>
        <position position="136"/>
    </location>
    <ligand>
        <name>Mg(2+)</name>
        <dbReference type="ChEBI" id="CHEBI:18420"/>
        <label>1</label>
    </ligand>
</feature>
<dbReference type="InterPro" id="IPR006283">
    <property type="entry name" value="ThiL-like"/>
</dbReference>
<dbReference type="Gene3D" id="3.90.650.10">
    <property type="entry name" value="PurM-like C-terminal domain"/>
    <property type="match status" value="1"/>
</dbReference>
<feature type="binding site" evidence="1">
    <location>
        <position position="88"/>
    </location>
    <ligand>
        <name>Mg(2+)</name>
        <dbReference type="ChEBI" id="CHEBI:18420"/>
        <label>3</label>
    </ligand>
</feature>
<dbReference type="Pfam" id="PF00586">
    <property type="entry name" value="AIRS"/>
    <property type="match status" value="1"/>
</dbReference>
<feature type="binding site" evidence="1">
    <location>
        <position position="231"/>
    </location>
    <ligand>
        <name>ATP</name>
        <dbReference type="ChEBI" id="CHEBI:30616"/>
    </ligand>
</feature>
<feature type="binding site" evidence="1">
    <location>
        <position position="59"/>
    </location>
    <ligand>
        <name>Mg(2+)</name>
        <dbReference type="ChEBI" id="CHEBI:18420"/>
        <label>1</label>
    </ligand>
</feature>
<sequence>MKPHVTERQSVKNTPTLREVGEHGVIQEIIAAAPSSLNGDDAAVLLPMAPNSRTVATTDMLVEGRHFRLDWSTPYQVGMKAITQNYADIEAMGARPIGALMALGAPLDTPVSVVREIAEGIAKRTGDYNTELVGGDVTQAEKITVSVTAIGALGGDREPLALSAARAGQKVVAHGKIGWSAAGWALLERFGTNLPDSSLQPLVDFHCSPVIDPGRGVIARATGATAMTDNSDGLVHDLTTIAKRSAVKINIFTNAVAPDELLVRAGELLDHDPWDWVLAGGEDHTLLGTTMKDAPSGFRVIGEVTRRNGDGVLTIDGQPARYSTGWESFPSDSALNSVCSLEEDR</sequence>
<feature type="binding site" evidence="1">
    <location>
        <position position="57"/>
    </location>
    <ligand>
        <name>Mg(2+)</name>
        <dbReference type="ChEBI" id="CHEBI:18420"/>
        <label>4</label>
    </ligand>
</feature>
<keyword evidence="4" id="KW-1185">Reference proteome</keyword>
<dbReference type="AlphaFoldDB" id="A0A177IBW1"/>
<feature type="binding site" evidence="1">
    <location>
        <begin position="135"/>
        <end position="136"/>
    </location>
    <ligand>
        <name>ATP</name>
        <dbReference type="ChEBI" id="CHEBI:30616"/>
    </ligand>
</feature>
<evidence type="ECO:0000313" key="3">
    <source>
        <dbReference type="EMBL" id="OAH25771.1"/>
    </source>
</evidence>
<dbReference type="Gene3D" id="3.30.1330.10">
    <property type="entry name" value="PurM-like, N-terminal domain"/>
    <property type="match status" value="1"/>
</dbReference>
<dbReference type="UniPathway" id="UPA00060">
    <property type="reaction ID" value="UER00142"/>
</dbReference>